<evidence type="ECO:0000313" key="2">
    <source>
        <dbReference type="Proteomes" id="UP000499080"/>
    </source>
</evidence>
<dbReference type="AlphaFoldDB" id="A0A4Y2BG23"/>
<comment type="caution">
    <text evidence="1">The sequence shown here is derived from an EMBL/GenBank/DDBJ whole genome shotgun (WGS) entry which is preliminary data.</text>
</comment>
<sequence>MPAISRTRAAVMNNRVAHESHLETQMRAFRCHHENLNKSGYLCGHRTGPLLPLHCTPKVALRGRRPPVSKLEFSEYGMGLNILHVSLSKRWVVHMNKTYNNSCTCAWCSFNKIQNDFFHVWMSYSSRSVPYVRVGGE</sequence>
<reference evidence="1 2" key="1">
    <citation type="journal article" date="2019" name="Sci. Rep.">
        <title>Orb-weaving spider Araneus ventricosus genome elucidates the spidroin gene catalogue.</title>
        <authorList>
            <person name="Kono N."/>
            <person name="Nakamura H."/>
            <person name="Ohtoshi R."/>
            <person name="Moran D.A.P."/>
            <person name="Shinohara A."/>
            <person name="Yoshida Y."/>
            <person name="Fujiwara M."/>
            <person name="Mori M."/>
            <person name="Tomita M."/>
            <person name="Arakawa K."/>
        </authorList>
    </citation>
    <scope>NUCLEOTIDE SEQUENCE [LARGE SCALE GENOMIC DNA]</scope>
</reference>
<keyword evidence="2" id="KW-1185">Reference proteome</keyword>
<organism evidence="1 2">
    <name type="scientific">Araneus ventricosus</name>
    <name type="common">Orbweaver spider</name>
    <name type="synonym">Epeira ventricosa</name>
    <dbReference type="NCBI Taxonomy" id="182803"/>
    <lineage>
        <taxon>Eukaryota</taxon>
        <taxon>Metazoa</taxon>
        <taxon>Ecdysozoa</taxon>
        <taxon>Arthropoda</taxon>
        <taxon>Chelicerata</taxon>
        <taxon>Arachnida</taxon>
        <taxon>Araneae</taxon>
        <taxon>Araneomorphae</taxon>
        <taxon>Entelegynae</taxon>
        <taxon>Araneoidea</taxon>
        <taxon>Araneidae</taxon>
        <taxon>Araneus</taxon>
    </lineage>
</organism>
<accession>A0A4Y2BG23</accession>
<name>A0A4Y2BG23_ARAVE</name>
<evidence type="ECO:0000313" key="1">
    <source>
        <dbReference type="EMBL" id="GBL90499.1"/>
    </source>
</evidence>
<dbReference type="Proteomes" id="UP000499080">
    <property type="component" value="Unassembled WGS sequence"/>
</dbReference>
<gene>
    <name evidence="1" type="ORF">AVEN_179423_1</name>
</gene>
<dbReference type="EMBL" id="BGPR01000072">
    <property type="protein sequence ID" value="GBL90499.1"/>
    <property type="molecule type" value="Genomic_DNA"/>
</dbReference>
<proteinExistence type="predicted"/>
<protein>
    <submittedName>
        <fullName evidence="1">Uncharacterized protein</fullName>
    </submittedName>
</protein>